<name>A0A6A6C1C9_ZASCE</name>
<dbReference type="EMBL" id="ML993623">
    <property type="protein sequence ID" value="KAF2160854.1"/>
    <property type="molecule type" value="Genomic_DNA"/>
</dbReference>
<dbReference type="RefSeq" id="XP_033661743.1">
    <property type="nucleotide sequence ID" value="XM_033818604.1"/>
</dbReference>
<proteinExistence type="inferred from homology"/>
<protein>
    <recommendedName>
        <fullName evidence="3">Carboxylic ester hydrolase</fullName>
        <ecNumber evidence="3">3.1.1.-</ecNumber>
    </recommendedName>
</protein>
<dbReference type="PROSITE" id="PS00941">
    <property type="entry name" value="CARBOXYLESTERASE_B_2"/>
    <property type="match status" value="1"/>
</dbReference>
<dbReference type="InterPro" id="IPR050654">
    <property type="entry name" value="AChE-related_enzymes"/>
</dbReference>
<reference evidence="6" key="1">
    <citation type="journal article" date="2020" name="Stud. Mycol.">
        <title>101 Dothideomycetes genomes: a test case for predicting lifestyles and emergence of pathogens.</title>
        <authorList>
            <person name="Haridas S."/>
            <person name="Albert R."/>
            <person name="Binder M."/>
            <person name="Bloem J."/>
            <person name="Labutti K."/>
            <person name="Salamov A."/>
            <person name="Andreopoulos B."/>
            <person name="Baker S."/>
            <person name="Barry K."/>
            <person name="Bills G."/>
            <person name="Bluhm B."/>
            <person name="Cannon C."/>
            <person name="Castanera R."/>
            <person name="Culley D."/>
            <person name="Daum C."/>
            <person name="Ezra D."/>
            <person name="Gonzalez J."/>
            <person name="Henrissat B."/>
            <person name="Kuo A."/>
            <person name="Liang C."/>
            <person name="Lipzen A."/>
            <person name="Lutzoni F."/>
            <person name="Magnuson J."/>
            <person name="Mondo S."/>
            <person name="Nolan M."/>
            <person name="Ohm R."/>
            <person name="Pangilinan J."/>
            <person name="Park H.-J."/>
            <person name="Ramirez L."/>
            <person name="Alfaro M."/>
            <person name="Sun H."/>
            <person name="Tritt A."/>
            <person name="Yoshinaga Y."/>
            <person name="Zwiers L.-H."/>
            <person name="Turgeon B."/>
            <person name="Goodwin S."/>
            <person name="Spatafora J."/>
            <person name="Crous P."/>
            <person name="Grigoriev I."/>
        </authorList>
    </citation>
    <scope>NUCLEOTIDE SEQUENCE</scope>
    <source>
        <strain evidence="6">ATCC 36951</strain>
    </source>
</reference>
<feature type="chain" id="PRO_5025707237" description="Carboxylic ester hydrolase" evidence="3">
    <location>
        <begin position="20"/>
        <end position="584"/>
    </location>
</feature>
<feature type="signal peptide" evidence="3">
    <location>
        <begin position="1"/>
        <end position="19"/>
    </location>
</feature>
<dbReference type="PROSITE" id="PS00122">
    <property type="entry name" value="CARBOXYLESTERASE_B_1"/>
    <property type="match status" value="1"/>
</dbReference>
<dbReference type="InterPro" id="IPR019819">
    <property type="entry name" value="Carboxylesterase_B_CS"/>
</dbReference>
<dbReference type="GeneID" id="54571876"/>
<evidence type="ECO:0000256" key="4">
    <source>
        <dbReference type="SAM" id="MobiDB-lite"/>
    </source>
</evidence>
<sequence>MAPAGLIQFLSFSQALAAARDWTFPRSEWEERHPSPSAPPAQSPCVNTGPTATLDCGVVTGTTTSLPAATATVNKFLGIPFAQSPPQRFGMPQSPGSCNINATAWKPACIQQFVGSAEVKAFTEYVFNNPAPEESEDCLYLNVYSPSSPPPADGRAVMFWIYGGALEFGNAGQIYYDGSWFAGYEDVIIVTTNYRTNVFGFATSPEIPLTERNLGFYDQRFALEWVQRNIAAFGGSPEKVTIFGESAGGFSVDALLTSFPADSKPPFRAAIMESGQISYNAQSRPSTEPQWNTLASILGCPGQWSSNLACLRAKNATEIKKAIEDNGLTFNPVGDGVSLAQNPLQQRVSGNIANIPILGGSNSQEGRVFTIGQTNSTAYLSTLVGNETAAIAGLEALYPPYKPATGNEAYEQTAQIFTEAVFQCSAAMHANASAAIGIPTWRYYYNASFSNIQPYPGLGAWHSSEIPIVFSTYSRQNVTTQQYALSEAVRGVWARFAKNPLGGPGWNQVGKGLSGDVLFGATSEIEGGIVLAENGTTLAGAVNLAVFGNRGSTAGSGVTVIESNEVDFRCGVYTSTYEKNARIG</sequence>
<evidence type="ECO:0000259" key="5">
    <source>
        <dbReference type="Pfam" id="PF00135"/>
    </source>
</evidence>
<feature type="domain" description="Carboxylesterase type B" evidence="5">
    <location>
        <begin position="50"/>
        <end position="499"/>
    </location>
</feature>
<dbReference type="AlphaFoldDB" id="A0A6A6C1C9"/>
<feature type="region of interest" description="Disordered" evidence="4">
    <location>
        <begin position="27"/>
        <end position="46"/>
    </location>
</feature>
<evidence type="ECO:0000313" key="7">
    <source>
        <dbReference type="Proteomes" id="UP000799537"/>
    </source>
</evidence>
<dbReference type="InterPro" id="IPR002018">
    <property type="entry name" value="CarbesteraseB"/>
</dbReference>
<dbReference type="InterPro" id="IPR019826">
    <property type="entry name" value="Carboxylesterase_B_AS"/>
</dbReference>
<dbReference type="Proteomes" id="UP000799537">
    <property type="component" value="Unassembled WGS sequence"/>
</dbReference>
<accession>A0A6A6C1C9</accession>
<keyword evidence="2 3" id="KW-0378">Hydrolase</keyword>
<dbReference type="InterPro" id="IPR029058">
    <property type="entry name" value="AB_hydrolase_fold"/>
</dbReference>
<keyword evidence="7" id="KW-1185">Reference proteome</keyword>
<gene>
    <name evidence="6" type="ORF">M409DRAFT_70165</name>
</gene>
<dbReference type="GO" id="GO:0052689">
    <property type="term" value="F:carboxylic ester hydrolase activity"/>
    <property type="evidence" value="ECO:0007669"/>
    <property type="project" value="TreeGrafter"/>
</dbReference>
<dbReference type="PANTHER" id="PTHR43918">
    <property type="entry name" value="ACETYLCHOLINESTERASE"/>
    <property type="match status" value="1"/>
</dbReference>
<evidence type="ECO:0000313" key="6">
    <source>
        <dbReference type="EMBL" id="KAF2160854.1"/>
    </source>
</evidence>
<evidence type="ECO:0000256" key="3">
    <source>
        <dbReference type="RuleBase" id="RU361235"/>
    </source>
</evidence>
<evidence type="ECO:0000256" key="2">
    <source>
        <dbReference type="ARBA" id="ARBA00022801"/>
    </source>
</evidence>
<comment type="similarity">
    <text evidence="1 3">Belongs to the type-B carboxylesterase/lipase family.</text>
</comment>
<dbReference type="PANTHER" id="PTHR43918:SF4">
    <property type="entry name" value="CARBOXYLIC ESTER HYDROLASE"/>
    <property type="match status" value="1"/>
</dbReference>
<dbReference type="Gene3D" id="3.40.50.1820">
    <property type="entry name" value="alpha/beta hydrolase"/>
    <property type="match status" value="1"/>
</dbReference>
<dbReference type="EC" id="3.1.1.-" evidence="3"/>
<keyword evidence="3" id="KW-0732">Signal</keyword>
<organism evidence="6 7">
    <name type="scientific">Zasmidium cellare ATCC 36951</name>
    <dbReference type="NCBI Taxonomy" id="1080233"/>
    <lineage>
        <taxon>Eukaryota</taxon>
        <taxon>Fungi</taxon>
        <taxon>Dikarya</taxon>
        <taxon>Ascomycota</taxon>
        <taxon>Pezizomycotina</taxon>
        <taxon>Dothideomycetes</taxon>
        <taxon>Dothideomycetidae</taxon>
        <taxon>Mycosphaerellales</taxon>
        <taxon>Mycosphaerellaceae</taxon>
        <taxon>Zasmidium</taxon>
    </lineage>
</organism>
<dbReference type="SUPFAM" id="SSF53474">
    <property type="entry name" value="alpha/beta-Hydrolases"/>
    <property type="match status" value="1"/>
</dbReference>
<dbReference type="OrthoDB" id="408631at2759"/>
<evidence type="ECO:0000256" key="1">
    <source>
        <dbReference type="ARBA" id="ARBA00005964"/>
    </source>
</evidence>
<dbReference type="Pfam" id="PF00135">
    <property type="entry name" value="COesterase"/>
    <property type="match status" value="1"/>
</dbReference>